<dbReference type="EMBL" id="KI964704">
    <property type="protein sequence ID" value="EUC30360.1"/>
    <property type="molecule type" value="Genomic_DNA"/>
</dbReference>
<name>W6XYI7_COCC2</name>
<dbReference type="AlphaFoldDB" id="W6XYI7"/>
<dbReference type="InterPro" id="IPR010730">
    <property type="entry name" value="HET"/>
</dbReference>
<dbReference type="HOGENOM" id="CLU_102622_1_0_1"/>
<evidence type="ECO:0000259" key="1">
    <source>
        <dbReference type="Pfam" id="PF06985"/>
    </source>
</evidence>
<dbReference type="GeneID" id="19150471"/>
<proteinExistence type="predicted"/>
<organism evidence="2 3">
    <name type="scientific">Cochliobolus carbonum (strain 26-R-13)</name>
    <name type="common">Maize leaf spot fungus</name>
    <name type="synonym">Bipolaris zeicola</name>
    <dbReference type="NCBI Taxonomy" id="930089"/>
    <lineage>
        <taxon>Eukaryota</taxon>
        <taxon>Fungi</taxon>
        <taxon>Dikarya</taxon>
        <taxon>Ascomycota</taxon>
        <taxon>Pezizomycotina</taxon>
        <taxon>Dothideomycetes</taxon>
        <taxon>Pleosporomycetidae</taxon>
        <taxon>Pleosporales</taxon>
        <taxon>Pleosporineae</taxon>
        <taxon>Pleosporaceae</taxon>
        <taxon>Bipolaris</taxon>
    </lineage>
</organism>
<protein>
    <recommendedName>
        <fullName evidence="1">Heterokaryon incompatibility domain-containing protein</fullName>
    </recommendedName>
</protein>
<accession>W6XYI7</accession>
<evidence type="ECO:0000313" key="2">
    <source>
        <dbReference type="EMBL" id="EUC30360.1"/>
    </source>
</evidence>
<dbReference type="RefSeq" id="XP_007715345.1">
    <property type="nucleotide sequence ID" value="XM_007717155.1"/>
</dbReference>
<dbReference type="Pfam" id="PF06985">
    <property type="entry name" value="HET"/>
    <property type="match status" value="1"/>
</dbReference>
<dbReference type="KEGG" id="bze:COCCADRAFT_65720"/>
<gene>
    <name evidence="2" type="ORF">COCCADRAFT_65720</name>
</gene>
<reference evidence="2 3" key="1">
    <citation type="journal article" date="2013" name="PLoS Genet.">
        <title>Comparative genome structure, secondary metabolite, and effector coding capacity across Cochliobolus pathogens.</title>
        <authorList>
            <person name="Condon B.J."/>
            <person name="Leng Y."/>
            <person name="Wu D."/>
            <person name="Bushley K.E."/>
            <person name="Ohm R.A."/>
            <person name="Otillar R."/>
            <person name="Martin J."/>
            <person name="Schackwitz W."/>
            <person name="Grimwood J."/>
            <person name="MohdZainudin N."/>
            <person name="Xue C."/>
            <person name="Wang R."/>
            <person name="Manning V.A."/>
            <person name="Dhillon B."/>
            <person name="Tu Z.J."/>
            <person name="Steffenson B.J."/>
            <person name="Salamov A."/>
            <person name="Sun H."/>
            <person name="Lowry S."/>
            <person name="LaButti K."/>
            <person name="Han J."/>
            <person name="Copeland A."/>
            <person name="Lindquist E."/>
            <person name="Barry K."/>
            <person name="Schmutz J."/>
            <person name="Baker S.E."/>
            <person name="Ciuffetti L.M."/>
            <person name="Grigoriev I.V."/>
            <person name="Zhong S."/>
            <person name="Turgeon B.G."/>
        </authorList>
    </citation>
    <scope>NUCLEOTIDE SEQUENCE [LARGE SCALE GENOMIC DNA]</scope>
    <source>
        <strain evidence="2 3">26-R-13</strain>
    </source>
</reference>
<feature type="non-terminal residue" evidence="2">
    <location>
        <position position="1"/>
    </location>
</feature>
<dbReference type="STRING" id="930089.W6XYI7"/>
<evidence type="ECO:0000313" key="3">
    <source>
        <dbReference type="Proteomes" id="UP000053841"/>
    </source>
</evidence>
<dbReference type="OrthoDB" id="5347061at2759"/>
<dbReference type="PANTHER" id="PTHR33112:SF16">
    <property type="entry name" value="HETEROKARYON INCOMPATIBILITY DOMAIN-CONTAINING PROTEIN"/>
    <property type="match status" value="1"/>
</dbReference>
<keyword evidence="3" id="KW-1185">Reference proteome</keyword>
<feature type="domain" description="Heterokaryon incompatibility" evidence="1">
    <location>
        <begin position="50"/>
        <end position="136"/>
    </location>
</feature>
<dbReference type="PANTHER" id="PTHR33112">
    <property type="entry name" value="DOMAIN PROTEIN, PUTATIVE-RELATED"/>
    <property type="match status" value="1"/>
</dbReference>
<sequence length="137" mass="15647">AKEWLRFCGEKHPRCSPLGDRPLPTRVIDVGGKDSSRVRLVVSHGRLDRYIALSHCWGLREPITTTKDNLDRHVKEGIEIDDLPQTFRDAVEVVRALGFQYLWIDSLCIVQQDCEDWQREAAQMPEVYANAAVTITS</sequence>
<dbReference type="Proteomes" id="UP000053841">
    <property type="component" value="Unassembled WGS sequence"/>
</dbReference>
<dbReference type="eggNOG" id="ENOG502SN86">
    <property type="taxonomic scope" value="Eukaryota"/>
</dbReference>
<feature type="non-terminal residue" evidence="2">
    <location>
        <position position="137"/>
    </location>
</feature>